<dbReference type="PRINTS" id="PR00418">
    <property type="entry name" value="TPI2FAMILY"/>
</dbReference>
<dbReference type="InterPro" id="IPR013759">
    <property type="entry name" value="Topo_IIA_B_C"/>
</dbReference>
<dbReference type="FunFam" id="3.30.230.10:FF:000005">
    <property type="entry name" value="DNA gyrase subunit B"/>
    <property type="match status" value="1"/>
</dbReference>
<dbReference type="GO" id="GO:0005524">
    <property type="term" value="F:ATP binding"/>
    <property type="evidence" value="ECO:0007669"/>
    <property type="project" value="UniProtKB-UniRule"/>
</dbReference>
<dbReference type="AlphaFoldDB" id="A0AAE4L310"/>
<dbReference type="PANTHER" id="PTHR45866:SF1">
    <property type="entry name" value="DNA GYRASE SUBUNIT B, MITOCHONDRIAL"/>
    <property type="match status" value="1"/>
</dbReference>
<feature type="site" description="Interaction with DNA" evidence="11">
    <location>
        <position position="460"/>
    </location>
</feature>
<dbReference type="GO" id="GO:0006265">
    <property type="term" value="P:DNA topological change"/>
    <property type="evidence" value="ECO:0007669"/>
    <property type="project" value="UniProtKB-UniRule"/>
</dbReference>
<dbReference type="SMART" id="SM00433">
    <property type="entry name" value="TOP2c"/>
    <property type="match status" value="1"/>
</dbReference>
<dbReference type="CDD" id="cd16928">
    <property type="entry name" value="HATPase_GyrB-like"/>
    <property type="match status" value="1"/>
</dbReference>
<evidence type="ECO:0000256" key="2">
    <source>
        <dbReference type="ARBA" id="ARBA00010708"/>
    </source>
</evidence>
<dbReference type="PANTHER" id="PTHR45866">
    <property type="entry name" value="DNA GYRASE/TOPOISOMERASE SUBUNIT B"/>
    <property type="match status" value="1"/>
</dbReference>
<keyword evidence="8" id="KW-0238">DNA-binding</keyword>
<dbReference type="CDD" id="cd03366">
    <property type="entry name" value="TOPRIM_TopoIIA_GyrB"/>
    <property type="match status" value="1"/>
</dbReference>
<keyword evidence="4 11" id="KW-0547">Nucleotide-binding</keyword>
<comment type="subunit">
    <text evidence="10">Heterotetramer composed of ParC and ParE.</text>
</comment>
<dbReference type="SMART" id="SM00387">
    <property type="entry name" value="HATPase_c"/>
    <property type="match status" value="1"/>
</dbReference>
<dbReference type="Pfam" id="PF00204">
    <property type="entry name" value="DNA_gyraseB"/>
    <property type="match status" value="1"/>
</dbReference>
<dbReference type="GO" id="GO:0003677">
    <property type="term" value="F:DNA binding"/>
    <property type="evidence" value="ECO:0007669"/>
    <property type="project" value="UniProtKB-KW"/>
</dbReference>
<dbReference type="Pfam" id="PF01751">
    <property type="entry name" value="Toprim"/>
    <property type="match status" value="1"/>
</dbReference>
<keyword evidence="7 11" id="KW-0799">Topoisomerase</keyword>
<evidence type="ECO:0000256" key="8">
    <source>
        <dbReference type="ARBA" id="ARBA00023125"/>
    </source>
</evidence>
<comment type="similarity">
    <text evidence="2 11">Belongs to the type II topoisomerase GyrB family.</text>
</comment>
<dbReference type="SUPFAM" id="SSF54211">
    <property type="entry name" value="Ribosomal protein S5 domain 2-like"/>
    <property type="match status" value="1"/>
</dbReference>
<evidence type="ECO:0000256" key="6">
    <source>
        <dbReference type="ARBA" id="ARBA00022842"/>
    </source>
</evidence>
<dbReference type="EC" id="5.6.2.2" evidence="11"/>
<dbReference type="InterPro" id="IPR006171">
    <property type="entry name" value="TOPRIM_dom"/>
</dbReference>
<dbReference type="InterPro" id="IPR000565">
    <property type="entry name" value="Topo_IIA_B"/>
</dbReference>
<dbReference type="InterPro" id="IPR020568">
    <property type="entry name" value="Ribosomal_Su5_D2-typ_SF"/>
</dbReference>
<dbReference type="InterPro" id="IPR014721">
    <property type="entry name" value="Ribsml_uS5_D2-typ_fold_subgr"/>
</dbReference>
<keyword evidence="6 11" id="KW-0460">Magnesium</keyword>
<evidence type="ECO:0000256" key="3">
    <source>
        <dbReference type="ARBA" id="ARBA00022723"/>
    </source>
</evidence>
<dbReference type="InterPro" id="IPR036890">
    <property type="entry name" value="HATPase_C_sf"/>
</dbReference>
<name>A0AAE4L310_9STRE</name>
<comment type="caution">
    <text evidence="13">The sequence shown here is derived from an EMBL/GenBank/DDBJ whole genome shotgun (WGS) entry which is preliminary data.</text>
</comment>
<evidence type="ECO:0000256" key="4">
    <source>
        <dbReference type="ARBA" id="ARBA00022741"/>
    </source>
</evidence>
<feature type="binding site" evidence="11">
    <location>
        <position position="510"/>
    </location>
    <ligand>
        <name>Mg(2+)</name>
        <dbReference type="ChEBI" id="CHEBI:18420"/>
        <label>2</label>
    </ligand>
</feature>
<protein>
    <recommendedName>
        <fullName evidence="11">DNA gyrase subunit B</fullName>
        <ecNumber evidence="11">5.6.2.2</ecNumber>
    </recommendedName>
</protein>
<keyword evidence="3 11" id="KW-0479">Metal-binding</keyword>
<dbReference type="Pfam" id="PF02518">
    <property type="entry name" value="HATPase_c"/>
    <property type="match status" value="1"/>
</dbReference>
<dbReference type="PROSITE" id="PS00177">
    <property type="entry name" value="TOPOISOMERASE_II"/>
    <property type="match status" value="1"/>
</dbReference>
<sequence>MVEDIKQSNDKAQEYDASQIQVLEGLEAVRMRPGMYIGSTSKEGLHHLVWEIVDNSIDEALAGFASHIEVYIEEDNSITVVDDGRGIPVDIQAKTGRPAVETVFTVLHAGGKFGGGGYKVSGGLHGVGSSVVNALSSQLDVRVFKNGSIHYQEFKRGIVYDDLKIIGETDLTGTTVHFTPDPEIFTETVEFDFEKLAKRVQELAFLNRGLRISIADKRNGIEQVKDYHYEGGIASYVEFLNEKKDVIIEHPIFTDGEMDGIAVEVAMQYTTGYHENVMSFANNIHTHEGGTHEQGFRTALTRVINDYAKKNKILKENEDNLTGEDVREGLTAVISVKHPNPQFEGQTKTKLGNSEVVKITNRLFSDALQRFLLENPQVARKIVEKGILASKARIAAKRAREVTRKKSGLEISNLPGKLADCSSNNASQNELFIVEGDSAGGSAKSGRNREFQAILPIRGKILNVEKATMDKILANEEIRSLFTAMGTGFGAEFDVAKARYHKLVIMTDADVDGAHIRTLLLTLIYRFMRPVLEAGFVYIAQPPIYGVKVGSEIKEYIQPSTNQEELLKASLEKYSVGRSRPTVQRYKGLGEMDDHQLWETTMDPEHRLMARVTVDDAAEADKVFDMLMGDRVEPRREFIEENAVYSTLDI</sequence>
<dbReference type="PROSITE" id="PS50880">
    <property type="entry name" value="TOPRIM"/>
    <property type="match status" value="1"/>
</dbReference>
<feature type="binding site" evidence="11">
    <location>
        <position position="435"/>
    </location>
    <ligand>
        <name>Mg(2+)</name>
        <dbReference type="ChEBI" id="CHEBI:18420"/>
        <label>1</label>
        <note>catalytic</note>
    </ligand>
</feature>
<dbReference type="PRINTS" id="PR01159">
    <property type="entry name" value="DNAGYRASEB"/>
</dbReference>
<comment type="subcellular location">
    <subcellularLocation>
        <location evidence="11">Cytoplasm</location>
    </subcellularLocation>
</comment>
<dbReference type="InterPro" id="IPR011557">
    <property type="entry name" value="GyrB"/>
</dbReference>
<dbReference type="NCBIfam" id="NF004189">
    <property type="entry name" value="PRK05644.1"/>
    <property type="match status" value="1"/>
</dbReference>
<keyword evidence="9 11" id="KW-0413">Isomerase</keyword>
<dbReference type="InterPro" id="IPR034160">
    <property type="entry name" value="TOPRIM_GyrB"/>
</dbReference>
<dbReference type="Gene3D" id="3.30.230.10">
    <property type="match status" value="1"/>
</dbReference>
<dbReference type="InterPro" id="IPR002288">
    <property type="entry name" value="DNA_gyrase_B_C"/>
</dbReference>
<feature type="domain" description="Toprim" evidence="12">
    <location>
        <begin position="429"/>
        <end position="543"/>
    </location>
</feature>
<evidence type="ECO:0000256" key="9">
    <source>
        <dbReference type="ARBA" id="ARBA00023235"/>
    </source>
</evidence>
<evidence type="ECO:0000256" key="5">
    <source>
        <dbReference type="ARBA" id="ARBA00022840"/>
    </source>
</evidence>
<accession>A0AAE4L310</accession>
<dbReference type="EMBL" id="JARQAG010000001">
    <property type="protein sequence ID" value="MDT2730918.1"/>
    <property type="molecule type" value="Genomic_DNA"/>
</dbReference>
<comment type="cofactor">
    <cofactor evidence="11">
        <name>Mg(2+)</name>
        <dbReference type="ChEBI" id="CHEBI:18420"/>
    </cofactor>
    <cofactor evidence="11">
        <name>Mn(2+)</name>
        <dbReference type="ChEBI" id="CHEBI:29035"/>
    </cofactor>
    <cofactor evidence="11">
        <name>Ca(2+)</name>
        <dbReference type="ChEBI" id="CHEBI:29108"/>
    </cofactor>
    <text evidence="11">Binds two Mg(2+) per subunit. The magnesium ions form salt bridges with both the protein and the DNA. Can also accept other divalent metal cations, such as Mn(2+) or Ca(2+).</text>
</comment>
<organism evidence="13 14">
    <name type="scientific">Streptococcus parauberis</name>
    <dbReference type="NCBI Taxonomy" id="1348"/>
    <lineage>
        <taxon>Bacteria</taxon>
        <taxon>Bacillati</taxon>
        <taxon>Bacillota</taxon>
        <taxon>Bacilli</taxon>
        <taxon>Lactobacillales</taxon>
        <taxon>Streptococcaceae</taxon>
        <taxon>Streptococcus</taxon>
    </lineage>
</organism>
<dbReference type="GO" id="GO:0005737">
    <property type="term" value="C:cytoplasm"/>
    <property type="evidence" value="ECO:0007669"/>
    <property type="project" value="UniProtKB-SubCell"/>
</dbReference>
<dbReference type="GO" id="GO:0006261">
    <property type="term" value="P:DNA-templated DNA replication"/>
    <property type="evidence" value="ECO:0007669"/>
    <property type="project" value="UniProtKB-UniRule"/>
</dbReference>
<dbReference type="CDD" id="cd00822">
    <property type="entry name" value="TopoII_Trans_DNA_gyrase"/>
    <property type="match status" value="1"/>
</dbReference>
<comment type="miscellaneous">
    <text evidence="11">Few gyrases are as efficient as E.coli at forming negative supercoils. Not all organisms have 2 type II topoisomerases; in organisms with a single type II topoisomerase this enzyme also has to decatenate newly replicated chromosomes.</text>
</comment>
<comment type="catalytic activity">
    <reaction evidence="1 11">
        <text>ATP-dependent breakage, passage and rejoining of double-stranded DNA.</text>
        <dbReference type="EC" id="5.6.2.2"/>
    </reaction>
</comment>
<dbReference type="InterPro" id="IPR001241">
    <property type="entry name" value="Topo_IIA"/>
</dbReference>
<dbReference type="InterPro" id="IPR013760">
    <property type="entry name" value="Topo_IIA-like_dom_sf"/>
</dbReference>
<gene>
    <name evidence="11 13" type="primary">gyrB</name>
    <name evidence="13" type="ORF">P7G31_01460</name>
</gene>
<dbReference type="Proteomes" id="UP001180515">
    <property type="component" value="Unassembled WGS sequence"/>
</dbReference>
<dbReference type="GO" id="GO:0034335">
    <property type="term" value="F:DNA negative supercoiling activity"/>
    <property type="evidence" value="ECO:0007669"/>
    <property type="project" value="UniProtKB-ARBA"/>
</dbReference>
<proteinExistence type="inferred from homology"/>
<keyword evidence="11" id="KW-0963">Cytoplasm</keyword>
<dbReference type="NCBIfam" id="TIGR01059">
    <property type="entry name" value="gyrB"/>
    <property type="match status" value="1"/>
</dbReference>
<dbReference type="InterPro" id="IPR013506">
    <property type="entry name" value="Topo_IIA_bsu_dom2"/>
</dbReference>
<evidence type="ECO:0000313" key="14">
    <source>
        <dbReference type="Proteomes" id="UP001180515"/>
    </source>
</evidence>
<dbReference type="InterPro" id="IPR003594">
    <property type="entry name" value="HATPase_dom"/>
</dbReference>
<dbReference type="RefSeq" id="WP_003106448.1">
    <property type="nucleotide sequence ID" value="NZ_BAWT01000007.1"/>
</dbReference>
<dbReference type="SUPFAM" id="SSF56719">
    <property type="entry name" value="Type II DNA topoisomerase"/>
    <property type="match status" value="1"/>
</dbReference>
<dbReference type="HAMAP" id="MF_01898">
    <property type="entry name" value="GyrB"/>
    <property type="match status" value="1"/>
</dbReference>
<dbReference type="Gene3D" id="3.30.565.10">
    <property type="entry name" value="Histidine kinase-like ATPase, C-terminal domain"/>
    <property type="match status" value="1"/>
</dbReference>
<feature type="binding site" evidence="11">
    <location>
        <position position="508"/>
    </location>
    <ligand>
        <name>Mg(2+)</name>
        <dbReference type="ChEBI" id="CHEBI:18420"/>
        <label>2</label>
    </ligand>
</feature>
<evidence type="ECO:0000256" key="1">
    <source>
        <dbReference type="ARBA" id="ARBA00000185"/>
    </source>
</evidence>
<dbReference type="GO" id="GO:0046872">
    <property type="term" value="F:metal ion binding"/>
    <property type="evidence" value="ECO:0007669"/>
    <property type="project" value="UniProtKB-KW"/>
</dbReference>
<dbReference type="Gene3D" id="3.40.50.670">
    <property type="match status" value="1"/>
</dbReference>
<evidence type="ECO:0000259" key="12">
    <source>
        <dbReference type="PROSITE" id="PS50880"/>
    </source>
</evidence>
<dbReference type="FunFam" id="3.40.50.670:FF:000002">
    <property type="entry name" value="DNA gyrase subunit B"/>
    <property type="match status" value="1"/>
</dbReference>
<evidence type="ECO:0000256" key="7">
    <source>
        <dbReference type="ARBA" id="ARBA00023029"/>
    </source>
</evidence>
<feature type="site" description="Interaction with DNA" evidence="11">
    <location>
        <position position="463"/>
    </location>
</feature>
<dbReference type="NCBIfam" id="NF011501">
    <property type="entry name" value="PRK14939.1"/>
    <property type="match status" value="1"/>
</dbReference>
<comment type="subunit">
    <text evidence="11">Heterotetramer, composed of two GyrA and two GyrB chains. In the heterotetramer, GyrA contains the active site tyrosine that forms a transient covalent intermediate with DNA, while GyrB binds cofactors and catalyzes ATP hydrolysis.</text>
</comment>
<evidence type="ECO:0000256" key="10">
    <source>
        <dbReference type="ARBA" id="ARBA00063644"/>
    </source>
</evidence>
<dbReference type="GO" id="GO:0005694">
    <property type="term" value="C:chromosome"/>
    <property type="evidence" value="ECO:0007669"/>
    <property type="project" value="InterPro"/>
</dbReference>
<dbReference type="Pfam" id="PF00986">
    <property type="entry name" value="DNA_gyraseB_C"/>
    <property type="match status" value="1"/>
</dbReference>
<dbReference type="InterPro" id="IPR018522">
    <property type="entry name" value="TopoIIA_CS"/>
</dbReference>
<keyword evidence="5 11" id="KW-0067">ATP-binding</keyword>
<reference evidence="13" key="1">
    <citation type="submission" date="2023-03" db="EMBL/GenBank/DDBJ databases">
        <authorList>
            <person name="Shen W."/>
            <person name="Cai J."/>
        </authorList>
    </citation>
    <scope>NUCLEOTIDE SEQUENCE</scope>
    <source>
        <strain evidence="13">P82-2</strain>
    </source>
</reference>
<dbReference type="OMA" id="QLWSTTM"/>
<feature type="binding site" evidence="11">
    <location>
        <position position="508"/>
    </location>
    <ligand>
        <name>Mg(2+)</name>
        <dbReference type="ChEBI" id="CHEBI:18420"/>
        <label>1</label>
        <note>catalytic</note>
    </ligand>
</feature>
<dbReference type="SUPFAM" id="SSF55874">
    <property type="entry name" value="ATPase domain of HSP90 chaperone/DNA topoisomerase II/histidine kinase"/>
    <property type="match status" value="1"/>
</dbReference>
<dbReference type="FunFam" id="3.30.565.10:FF:000002">
    <property type="entry name" value="DNA gyrase subunit B"/>
    <property type="match status" value="1"/>
</dbReference>
<comment type="function">
    <text evidence="11">A type II topoisomerase that negatively supercoils closed circular double-stranded (ds) DNA in an ATP-dependent manner to modulate DNA topology and maintain chromosomes in an underwound state. Negative supercoiling favors strand separation, and DNA replication, transcription, recombination and repair, all of which involve strand separation. Also able to catalyze the interconversion of other topological isomers of dsDNA rings, including catenanes and knotted rings. Type II topoisomerases break and join 2 DNA strands simultaneously in an ATP-dependent manner.</text>
</comment>
<evidence type="ECO:0000313" key="13">
    <source>
        <dbReference type="EMBL" id="MDT2730918.1"/>
    </source>
</evidence>
<evidence type="ECO:0000256" key="11">
    <source>
        <dbReference type="HAMAP-Rule" id="MF_01898"/>
    </source>
</evidence>